<accession>A0A2K9YDU1</accession>
<proteinExistence type="predicted"/>
<reference evidence="2" key="1">
    <citation type="submission" date="2017-12" db="EMBL/GenBank/DDBJ databases">
        <title>Genome Sequencing Reveals a Rich Biosynthetic Potential.</title>
        <authorList>
            <person name="Bertrand R.L."/>
            <person name="Abdel-Hameed M.E."/>
            <person name="Sorensen J.L."/>
        </authorList>
    </citation>
    <scope>NUCLEOTIDE SEQUENCE</scope>
</reference>
<protein>
    <submittedName>
        <fullName evidence="2">Uncharacterized protein</fullName>
    </submittedName>
</protein>
<evidence type="ECO:0000313" key="2">
    <source>
        <dbReference type="EMBL" id="AUW31027.1"/>
    </source>
</evidence>
<dbReference type="AlphaFoldDB" id="A0A2K9YDU1"/>
<organism evidence="2">
    <name type="scientific">Cladonia uncialis subsp. uncialis</name>
    <dbReference type="NCBI Taxonomy" id="180999"/>
    <lineage>
        <taxon>Eukaryota</taxon>
        <taxon>Fungi</taxon>
        <taxon>Dikarya</taxon>
        <taxon>Ascomycota</taxon>
        <taxon>Pezizomycotina</taxon>
        <taxon>Lecanoromycetes</taxon>
        <taxon>OSLEUM clade</taxon>
        <taxon>Lecanoromycetidae</taxon>
        <taxon>Lecanorales</taxon>
        <taxon>Lecanorineae</taxon>
        <taxon>Cladoniaceae</taxon>
        <taxon>Cladonia</taxon>
    </lineage>
</organism>
<evidence type="ECO:0000256" key="1">
    <source>
        <dbReference type="SAM" id="MobiDB-lite"/>
    </source>
</evidence>
<feature type="region of interest" description="Disordered" evidence="1">
    <location>
        <begin position="46"/>
        <end position="83"/>
    </location>
</feature>
<dbReference type="EMBL" id="MG777489">
    <property type="protein sequence ID" value="AUW31027.1"/>
    <property type="molecule type" value="Genomic_DNA"/>
</dbReference>
<sequence>MFSSSVWSHFDLTAFNRPRALLLPESFSARYSARLRANEAKIAHPYKTLPSPSNTCSEGESNIPSSPETSRNNTRAQNERDESQIIIVLEQSPTDEKFNFVSSLNYKSLGTFNVVLEHPNAAKRNARYINLTHLELYPHPDRDALVLYNSSASDFCATGASSKQDHAGSPSNA</sequence>
<feature type="compositionally biased region" description="Polar residues" evidence="1">
    <location>
        <begin position="50"/>
        <end position="76"/>
    </location>
</feature>
<name>A0A2K9YDU1_CLAUC</name>